<accession>A0ABC9SP62</accession>
<dbReference type="EMBL" id="AHCJ01000115">
    <property type="protein sequence ID" value="EOQ55273.1"/>
    <property type="molecule type" value="Genomic_DNA"/>
</dbReference>
<protein>
    <submittedName>
        <fullName evidence="1">Uncharacterized protein</fullName>
    </submittedName>
</protein>
<dbReference type="AlphaFoldDB" id="A0ABC9SP62"/>
<dbReference type="Proteomes" id="UP000014060">
    <property type="component" value="Unassembled WGS sequence"/>
</dbReference>
<comment type="caution">
    <text evidence="1">The sequence shown here is derived from an EMBL/GenBank/DDBJ whole genome shotgun (WGS) entry which is preliminary data.</text>
</comment>
<evidence type="ECO:0000313" key="1">
    <source>
        <dbReference type="EMBL" id="EOQ55273.1"/>
    </source>
</evidence>
<proteinExistence type="predicted"/>
<gene>
    <name evidence="1" type="ORF">IAY_06779</name>
</gene>
<sequence>MEMKTITCEQMKFYYFIGEMKKYNEMKTISSENYQVEKYATNVDKITFLKNINYINSDIYKKYCI</sequence>
<evidence type="ECO:0000313" key="2">
    <source>
        <dbReference type="Proteomes" id="UP000014060"/>
    </source>
</evidence>
<organism evidence="1 2">
    <name type="scientific">Bacillus cereus TIAC219</name>
    <dbReference type="NCBI Taxonomy" id="718222"/>
    <lineage>
        <taxon>Bacteria</taxon>
        <taxon>Bacillati</taxon>
        <taxon>Bacillota</taxon>
        <taxon>Bacilli</taxon>
        <taxon>Bacillales</taxon>
        <taxon>Bacillaceae</taxon>
        <taxon>Bacillus</taxon>
        <taxon>Bacillus cereus group</taxon>
    </lineage>
</organism>
<reference evidence="1 2" key="1">
    <citation type="submission" date="2013-01" db="EMBL/GenBank/DDBJ databases">
        <title>The Genome Sequence of Bacillus cereus TIAC219.</title>
        <authorList>
            <consortium name="The Broad Institute Genome Sequencing Platform"/>
            <consortium name="The Broad Institute Genome Sequencing Center for Infectious Disease"/>
            <person name="Feldgarden M."/>
            <person name="Van der Auwera G.A."/>
            <person name="Mahillon J."/>
            <person name="Duprez V."/>
            <person name="Timmery S."/>
            <person name="Mattelet C."/>
            <person name="Dierick K."/>
            <person name="Sun M."/>
            <person name="Yu Z."/>
            <person name="Zhu L."/>
            <person name="Hu X."/>
            <person name="Shank E.B."/>
            <person name="Swiecicka I."/>
            <person name="Hansen B.M."/>
            <person name="Andrup L."/>
            <person name="Walker B."/>
            <person name="Young S.K."/>
            <person name="Zeng Q."/>
            <person name="Gargeya S."/>
            <person name="Fitzgerald M."/>
            <person name="Haas B."/>
            <person name="Abouelleil A."/>
            <person name="Alvarado L."/>
            <person name="Arachchi H.M."/>
            <person name="Berlin A.M."/>
            <person name="Chapman S.B."/>
            <person name="Dewar J."/>
            <person name="Goldberg J."/>
            <person name="Griggs A."/>
            <person name="Gujja S."/>
            <person name="Hansen M."/>
            <person name="Howarth C."/>
            <person name="Imamovic A."/>
            <person name="Larimer J."/>
            <person name="McCowan C."/>
            <person name="Murphy C."/>
            <person name="Neiman D."/>
            <person name="Pearson M."/>
            <person name="Priest M."/>
            <person name="Roberts A."/>
            <person name="Saif S."/>
            <person name="Shea T."/>
            <person name="Sisk P."/>
            <person name="Sykes S."/>
            <person name="Wortman J."/>
            <person name="Nusbaum C."/>
            <person name="Birren B."/>
        </authorList>
    </citation>
    <scope>NUCLEOTIDE SEQUENCE [LARGE SCALE GENOMIC DNA]</scope>
    <source>
        <strain evidence="1 2">TIAC219</strain>
    </source>
</reference>
<name>A0ABC9SP62_BACCE</name>